<evidence type="ECO:0000259" key="2">
    <source>
        <dbReference type="PROSITE" id="PS50983"/>
    </source>
</evidence>
<gene>
    <name evidence="3" type="ORF">ACFQRG_15120</name>
</gene>
<dbReference type="Pfam" id="PF01497">
    <property type="entry name" value="Peripla_BP_2"/>
    <property type="match status" value="1"/>
</dbReference>
<dbReference type="PANTHER" id="PTHR30535">
    <property type="entry name" value="VITAMIN B12-BINDING PROTEIN"/>
    <property type="match status" value="1"/>
</dbReference>
<dbReference type="PROSITE" id="PS50983">
    <property type="entry name" value="FE_B12_PBP"/>
    <property type="match status" value="1"/>
</dbReference>
<proteinExistence type="inferred from homology"/>
<dbReference type="InterPro" id="IPR050902">
    <property type="entry name" value="ABC_Transporter_SBP"/>
</dbReference>
<reference evidence="4" key="1">
    <citation type="journal article" date="2019" name="Int. J. Syst. Evol. Microbiol.">
        <title>The Global Catalogue of Microorganisms (GCM) 10K type strain sequencing project: providing services to taxonomists for standard genome sequencing and annotation.</title>
        <authorList>
            <consortium name="The Broad Institute Genomics Platform"/>
            <consortium name="The Broad Institute Genome Sequencing Center for Infectious Disease"/>
            <person name="Wu L."/>
            <person name="Ma J."/>
        </authorList>
    </citation>
    <scope>NUCLEOTIDE SEQUENCE [LARGE SCALE GENOMIC DNA]</scope>
    <source>
        <strain evidence="4">CGMCC 1.16305</strain>
    </source>
</reference>
<dbReference type="RefSeq" id="WP_380967493.1">
    <property type="nucleotide sequence ID" value="NZ_JBHTCO010000020.1"/>
</dbReference>
<evidence type="ECO:0000256" key="1">
    <source>
        <dbReference type="ARBA" id="ARBA00008814"/>
    </source>
</evidence>
<keyword evidence="4" id="KW-1185">Reference proteome</keyword>
<dbReference type="PANTHER" id="PTHR30535:SF34">
    <property type="entry name" value="MOLYBDATE-BINDING PROTEIN MOLA"/>
    <property type="match status" value="1"/>
</dbReference>
<dbReference type="Gene3D" id="3.40.50.1980">
    <property type="entry name" value="Nitrogenase molybdenum iron protein domain"/>
    <property type="match status" value="2"/>
</dbReference>
<protein>
    <submittedName>
        <fullName evidence="3">Cobalamin-binding protein</fullName>
    </submittedName>
</protein>
<name>A0ABW2PY02_9BACL</name>
<sequence length="276" mass="31514">MRIISICPSNTELLAYLNLMPQVIGVDNYSDWPQEVENLPRLGPDLSIDMDMVERLKPDLVVASLSVPGMEKNIEELKDRNLPYVVLNPNSLKEIADNLITLGELTNRKSLAEQLVNDYDKTIHTYQALADTVTEPPSIYWEWWPKPVFTPGGHNWLTEISRLAGGINLFQHEKTANFQTTWSDVATREPDHICMVWVGVDSNKVKPEFVLKRDHSKNMRAAVNRNIHVLEEAYFCRPSPRLLMGLKKIAAILHPEIFPPFSNEDTLMKKSKLLSQ</sequence>
<dbReference type="Proteomes" id="UP001596505">
    <property type="component" value="Unassembled WGS sequence"/>
</dbReference>
<comment type="caution">
    <text evidence="3">The sequence shown here is derived from an EMBL/GenBank/DDBJ whole genome shotgun (WGS) entry which is preliminary data.</text>
</comment>
<dbReference type="EMBL" id="JBHTCO010000020">
    <property type="protein sequence ID" value="MFC7394286.1"/>
    <property type="molecule type" value="Genomic_DNA"/>
</dbReference>
<dbReference type="InterPro" id="IPR002491">
    <property type="entry name" value="ABC_transptr_periplasmic_BD"/>
</dbReference>
<dbReference type="SUPFAM" id="SSF53807">
    <property type="entry name" value="Helical backbone' metal receptor"/>
    <property type="match status" value="1"/>
</dbReference>
<evidence type="ECO:0000313" key="3">
    <source>
        <dbReference type="EMBL" id="MFC7394286.1"/>
    </source>
</evidence>
<feature type="domain" description="Fe/B12 periplasmic-binding" evidence="2">
    <location>
        <begin position="2"/>
        <end position="257"/>
    </location>
</feature>
<accession>A0ABW2PY02</accession>
<evidence type="ECO:0000313" key="4">
    <source>
        <dbReference type="Proteomes" id="UP001596505"/>
    </source>
</evidence>
<organism evidence="3 4">
    <name type="scientific">Scopulibacillus cellulosilyticus</name>
    <dbReference type="NCBI Taxonomy" id="2665665"/>
    <lineage>
        <taxon>Bacteria</taxon>
        <taxon>Bacillati</taxon>
        <taxon>Bacillota</taxon>
        <taxon>Bacilli</taxon>
        <taxon>Bacillales</taxon>
        <taxon>Sporolactobacillaceae</taxon>
        <taxon>Scopulibacillus</taxon>
    </lineage>
</organism>
<dbReference type="CDD" id="cd01144">
    <property type="entry name" value="BtuF"/>
    <property type="match status" value="1"/>
</dbReference>
<comment type="similarity">
    <text evidence="1">Belongs to the bacterial solute-binding protein 8 family.</text>
</comment>